<dbReference type="FunFam" id="1.25.40.10:FF:000073">
    <property type="entry name" value="Pentatricopeptide repeat-containing protein chloroplastic"/>
    <property type="match status" value="1"/>
</dbReference>
<dbReference type="PANTHER" id="PTHR24015">
    <property type="entry name" value="OS07G0578800 PROTEIN-RELATED"/>
    <property type="match status" value="1"/>
</dbReference>
<dbReference type="Gene3D" id="1.25.40.10">
    <property type="entry name" value="Tetratricopeptide repeat domain"/>
    <property type="match status" value="5"/>
</dbReference>
<dbReference type="InterPro" id="IPR011990">
    <property type="entry name" value="TPR-like_helical_dom_sf"/>
</dbReference>
<dbReference type="NCBIfam" id="TIGR00756">
    <property type="entry name" value="PPR"/>
    <property type="match status" value="3"/>
</dbReference>
<feature type="repeat" description="PPR" evidence="2">
    <location>
        <begin position="466"/>
        <end position="500"/>
    </location>
</feature>
<dbReference type="InterPro" id="IPR002885">
    <property type="entry name" value="PPR_rpt"/>
</dbReference>
<dbReference type="GO" id="GO:0009451">
    <property type="term" value="P:RNA modification"/>
    <property type="evidence" value="ECO:0007669"/>
    <property type="project" value="InterPro"/>
</dbReference>
<protein>
    <recommendedName>
        <fullName evidence="5">Pentatricopeptide repeat-containing protein</fullName>
    </recommendedName>
</protein>
<name>A0A7J7NU57_9MAGN</name>
<keyword evidence="4" id="KW-1185">Reference proteome</keyword>
<evidence type="ECO:0000313" key="4">
    <source>
        <dbReference type="Proteomes" id="UP000541444"/>
    </source>
</evidence>
<dbReference type="OrthoDB" id="731210at2759"/>
<evidence type="ECO:0000256" key="2">
    <source>
        <dbReference type="PROSITE-ProRule" id="PRU00708"/>
    </source>
</evidence>
<feature type="repeat" description="PPR" evidence="2">
    <location>
        <begin position="332"/>
        <end position="366"/>
    </location>
</feature>
<dbReference type="Pfam" id="PF01535">
    <property type="entry name" value="PPR"/>
    <property type="match status" value="7"/>
</dbReference>
<dbReference type="InterPro" id="IPR046960">
    <property type="entry name" value="PPR_At4g14850-like_plant"/>
</dbReference>
<dbReference type="Proteomes" id="UP000541444">
    <property type="component" value="Unassembled WGS sequence"/>
</dbReference>
<dbReference type="PROSITE" id="PS51375">
    <property type="entry name" value="PPR"/>
    <property type="match status" value="4"/>
</dbReference>
<evidence type="ECO:0008006" key="5">
    <source>
        <dbReference type="Google" id="ProtNLM"/>
    </source>
</evidence>
<accession>A0A7J7NU57</accession>
<comment type="caution">
    <text evidence="3">The sequence shown here is derived from an EMBL/GenBank/DDBJ whole genome shotgun (WGS) entry which is preliminary data.</text>
</comment>
<reference evidence="3 4" key="1">
    <citation type="journal article" date="2020" name="IScience">
        <title>Genome Sequencing of the Endangered Kingdonia uniflora (Circaeasteraceae, Ranunculales) Reveals Potential Mechanisms of Evolutionary Specialization.</title>
        <authorList>
            <person name="Sun Y."/>
            <person name="Deng T."/>
            <person name="Zhang A."/>
            <person name="Moore M.J."/>
            <person name="Landis J.B."/>
            <person name="Lin N."/>
            <person name="Zhang H."/>
            <person name="Zhang X."/>
            <person name="Huang J."/>
            <person name="Zhang X."/>
            <person name="Sun H."/>
            <person name="Wang H."/>
        </authorList>
    </citation>
    <scope>NUCLEOTIDE SEQUENCE [LARGE SCALE GENOMIC DNA]</scope>
    <source>
        <strain evidence="3">TB1705</strain>
        <tissue evidence="3">Leaf</tissue>
    </source>
</reference>
<organism evidence="3 4">
    <name type="scientific">Kingdonia uniflora</name>
    <dbReference type="NCBI Taxonomy" id="39325"/>
    <lineage>
        <taxon>Eukaryota</taxon>
        <taxon>Viridiplantae</taxon>
        <taxon>Streptophyta</taxon>
        <taxon>Embryophyta</taxon>
        <taxon>Tracheophyta</taxon>
        <taxon>Spermatophyta</taxon>
        <taxon>Magnoliopsida</taxon>
        <taxon>Ranunculales</taxon>
        <taxon>Circaeasteraceae</taxon>
        <taxon>Kingdonia</taxon>
    </lineage>
</organism>
<dbReference type="GO" id="GO:0003723">
    <property type="term" value="F:RNA binding"/>
    <property type="evidence" value="ECO:0007669"/>
    <property type="project" value="InterPro"/>
</dbReference>
<dbReference type="EMBL" id="JACGCM010000580">
    <property type="protein sequence ID" value="KAF6170512.1"/>
    <property type="molecule type" value="Genomic_DNA"/>
</dbReference>
<keyword evidence="1" id="KW-0677">Repeat</keyword>
<feature type="repeat" description="PPR" evidence="2">
    <location>
        <begin position="127"/>
        <end position="164"/>
    </location>
</feature>
<dbReference type="FunFam" id="1.25.40.10:FF:000158">
    <property type="entry name" value="pentatricopeptide repeat-containing protein At2g33680"/>
    <property type="match status" value="1"/>
</dbReference>
<evidence type="ECO:0000256" key="1">
    <source>
        <dbReference type="ARBA" id="ARBA00022737"/>
    </source>
</evidence>
<dbReference type="PANTHER" id="PTHR24015:SF72">
    <property type="entry name" value="OS04G0436800 PROTEIN"/>
    <property type="match status" value="1"/>
</dbReference>
<feature type="repeat" description="PPR" evidence="2">
    <location>
        <begin position="566"/>
        <end position="600"/>
    </location>
</feature>
<gene>
    <name evidence="3" type="ORF">GIB67_031920</name>
</gene>
<evidence type="ECO:0000313" key="3">
    <source>
        <dbReference type="EMBL" id="KAF6170512.1"/>
    </source>
</evidence>
<proteinExistence type="predicted"/>
<dbReference type="Pfam" id="PF13041">
    <property type="entry name" value="PPR_2"/>
    <property type="match status" value="2"/>
</dbReference>
<sequence>MGLNAPVSSVLNRLLPQNAKRNPTFKPTNLITNTILNHINTGHFRKAVSILFTTPHSFPFPIYAKLFQLCSKNLALVETRKLESHLITFCSNPYPPTFLLNRAIEGYGKCGCMEDAQDLFDEMPRRDGGSWNAMISGYAKQEGNGYSWKALLLFCEMNEVGIVGTEVTYASVLKCCGVILVVGLIRQVHGVVVKHGFVGNVILESSLVDVYGKCGIMRDMRRMFDEIEHPNEITWNVIVRRYLQMGKMRDAVIMFFKAVASVRPLNFTFRGALMACSSISALKEGCQIHGVVVKVGFEENEVILNSLIDMYTKSGGLEEGRRLFDYQPGLRNVVSWTSIVSGYALYGRLEDARGLFNVMPERNIVSWNAMLSGYIEFFQWEEALSFIYWMRITTKDVDYVTLGLILRVCSGLSDVVLGKQVHGFVYRHEFYSYDYVTNALIDMYGKCGNLGSSRNCFFEMGQLRRDKVSWNALITSYASHGLSEEALRIFEEMQWETTPSEFTFSTILAACANIFALAQGKQIHCYMLRNGYDMDVVVNGALVDMYSKCRCIEYAINIFEEAVSMNLILWNSMILGCAHNGKGRGVFELFDLMKEKGIKADHVTFQGVLRACISEGFVDLGKHYFESMSGEYCVIPRLEHYESMIELFSRTACMDELEAFVQNMPFEPTVPVLKRVIDACKEHGHSGLEEWAVECLNKRNGLTPF</sequence>
<dbReference type="AlphaFoldDB" id="A0A7J7NU57"/>
<dbReference type="GO" id="GO:0099402">
    <property type="term" value="P:plant organ development"/>
    <property type="evidence" value="ECO:0007669"/>
    <property type="project" value="UniProtKB-ARBA"/>
</dbReference>